<dbReference type="OrthoDB" id="8680283at2"/>
<dbReference type="GO" id="GO:0016787">
    <property type="term" value="F:hydrolase activity"/>
    <property type="evidence" value="ECO:0007669"/>
    <property type="project" value="UniProtKB-KW"/>
</dbReference>
<reference evidence="3 4" key="1">
    <citation type="journal article" date="2012" name="Stand. Genomic Sci.">
        <title>Complete genome sequence of Marinomonas posidonica type strain (IVIA-Po-181(T)).</title>
        <authorList>
            <person name="Lucas-Elio P."/>
            <person name="Goodwin L."/>
            <person name="Woyke T."/>
            <person name="Pitluck S."/>
            <person name="Nolan M."/>
            <person name="Kyrpides N.C."/>
            <person name="Detter J.C."/>
            <person name="Copeland A."/>
            <person name="Lu M."/>
            <person name="Bruce D."/>
            <person name="Detter C."/>
            <person name="Tapia R."/>
            <person name="Han S."/>
            <person name="Land M.L."/>
            <person name="Ivanova N."/>
            <person name="Mikhailova N."/>
            <person name="Johnston A.W."/>
            <person name="Sanchez-Amat A."/>
        </authorList>
    </citation>
    <scope>NUCLEOTIDE SEQUENCE [LARGE SCALE GENOMIC DNA]</scope>
    <source>
        <strain evidence="4">CECT 7376 / NCIMB 14433 / IVIA-Po-181</strain>
    </source>
</reference>
<proteinExistence type="inferred from homology"/>
<dbReference type="RefSeq" id="WP_013795660.1">
    <property type="nucleotide sequence ID" value="NC_015559.1"/>
</dbReference>
<dbReference type="InterPro" id="IPR029058">
    <property type="entry name" value="AB_hydrolase_fold"/>
</dbReference>
<evidence type="ECO:0000313" key="3">
    <source>
        <dbReference type="EMBL" id="AEF54184.1"/>
    </source>
</evidence>
<keyword evidence="3" id="KW-0378">Hydrolase</keyword>
<organism evidence="3 4">
    <name type="scientific">Marinomonas posidonica (strain CECT 7376 / NCIMB 14433 / IVIA-Po-181)</name>
    <dbReference type="NCBI Taxonomy" id="491952"/>
    <lineage>
        <taxon>Bacteria</taxon>
        <taxon>Pseudomonadati</taxon>
        <taxon>Pseudomonadota</taxon>
        <taxon>Gammaproteobacteria</taxon>
        <taxon>Oceanospirillales</taxon>
        <taxon>Oceanospirillaceae</taxon>
        <taxon>Marinomonas</taxon>
    </lineage>
</organism>
<keyword evidence="4" id="KW-1185">Reference proteome</keyword>
<dbReference type="Pfam" id="PF12697">
    <property type="entry name" value="Abhydrolase_6"/>
    <property type="match status" value="1"/>
</dbReference>
<dbReference type="SUPFAM" id="SSF53474">
    <property type="entry name" value="alpha/beta-Hydrolases"/>
    <property type="match status" value="1"/>
</dbReference>
<gene>
    <name evidence="3" type="ordered locus">Mar181_1136</name>
</gene>
<dbReference type="HOGENOM" id="CLU_020336_30_0_6"/>
<evidence type="ECO:0000313" key="4">
    <source>
        <dbReference type="Proteomes" id="UP000009230"/>
    </source>
</evidence>
<dbReference type="PANTHER" id="PTHR43039">
    <property type="entry name" value="ESTERASE-RELATED"/>
    <property type="match status" value="1"/>
</dbReference>
<dbReference type="KEGG" id="mpc:Mar181_1136"/>
<dbReference type="Gene3D" id="3.40.50.1820">
    <property type="entry name" value="alpha/beta hydrolase"/>
    <property type="match status" value="1"/>
</dbReference>
<evidence type="ECO:0000259" key="2">
    <source>
        <dbReference type="Pfam" id="PF12697"/>
    </source>
</evidence>
<feature type="domain" description="AB hydrolase-1" evidence="2">
    <location>
        <begin position="31"/>
        <end position="277"/>
    </location>
</feature>
<accession>F6CUS4</accession>
<dbReference type="Proteomes" id="UP000009230">
    <property type="component" value="Chromosome"/>
</dbReference>
<evidence type="ECO:0000256" key="1">
    <source>
        <dbReference type="ARBA" id="ARBA00008645"/>
    </source>
</evidence>
<dbReference type="AlphaFoldDB" id="F6CUS4"/>
<dbReference type="InterPro" id="IPR000073">
    <property type="entry name" value="AB_hydrolase_1"/>
</dbReference>
<protein>
    <submittedName>
        <fullName evidence="3">Alpha/beta hydrolase fold protein</fullName>
    </submittedName>
</protein>
<sequence>MQIPPKRILDQARLSKRNNVKILGKGEKVMILAHGFGSNQTMWRFLLPKLKRHYKIVLFDYVGSGLSDCRAYQENRYDCLDGYAQDIIEICDAFNLQDCIFVGHSISATVGWIINKQRPDLISHHIMVCPSPCFINIDDSYSGGFDMADLNALIELMSQDYLGWGQCLAPMVMGHELSVDVTQSSEEEPMVWELLNSFCATDVTFSLPFAKACFCSDNRHLLKHINRPSLILQSSNDLLVNLEVAEFMAREIPNNRLDIIESKGHCLHMTHPANVIESIKRFLEEN</sequence>
<comment type="similarity">
    <text evidence="1">Belongs to the AB hydrolase superfamily.</text>
</comment>
<name>F6CUS4_MARPP</name>
<dbReference type="EMBL" id="CP002771">
    <property type="protein sequence ID" value="AEF54184.1"/>
    <property type="molecule type" value="Genomic_DNA"/>
</dbReference>
<dbReference type="eggNOG" id="COG0596">
    <property type="taxonomic scope" value="Bacteria"/>
</dbReference>
<dbReference type="STRING" id="491952.Mar181_1136"/>